<name>A0A0P1I5L6_9RHOB</name>
<reference evidence="8" key="1">
    <citation type="submission" date="2015-09" db="EMBL/GenBank/DDBJ databases">
        <authorList>
            <person name="Rodrigo-Torres Lidia"/>
            <person name="Arahal R.David."/>
        </authorList>
    </citation>
    <scope>NUCLEOTIDE SEQUENCE [LARGE SCALE GENOMIC DNA]</scope>
    <source>
        <strain evidence="8">CECT 7735</strain>
    </source>
</reference>
<evidence type="ECO:0000256" key="2">
    <source>
        <dbReference type="ARBA" id="ARBA00022679"/>
    </source>
</evidence>
<dbReference type="Proteomes" id="UP000051870">
    <property type="component" value="Unassembled WGS sequence"/>
</dbReference>
<keyword evidence="5" id="KW-0067">ATP-binding</keyword>
<dbReference type="PANTHER" id="PTHR43085">
    <property type="entry name" value="HEXOKINASE FAMILY MEMBER"/>
    <property type="match status" value="1"/>
</dbReference>
<dbReference type="Gene3D" id="3.40.1190.20">
    <property type="match status" value="1"/>
</dbReference>
<accession>A0A0P1I5L6</accession>
<feature type="domain" description="Carbohydrate kinase PfkB" evidence="6">
    <location>
        <begin position="2"/>
        <end position="292"/>
    </location>
</feature>
<keyword evidence="3" id="KW-0547">Nucleotide-binding</keyword>
<evidence type="ECO:0000256" key="3">
    <source>
        <dbReference type="ARBA" id="ARBA00022741"/>
    </source>
</evidence>
<comment type="similarity">
    <text evidence="1">Belongs to the carbohydrate kinase PfkB family.</text>
</comment>
<keyword evidence="2 7" id="KW-0808">Transferase</keyword>
<evidence type="ECO:0000256" key="1">
    <source>
        <dbReference type="ARBA" id="ARBA00010688"/>
    </source>
</evidence>
<dbReference type="CDD" id="cd01167">
    <property type="entry name" value="bac_FRK"/>
    <property type="match status" value="1"/>
</dbReference>
<protein>
    <submittedName>
        <fullName evidence="7">5-dehydro-2-deoxygluconokinase</fullName>
        <ecNumber evidence="7">2.7.1.92</ecNumber>
    </submittedName>
</protein>
<keyword evidence="8" id="KW-1185">Reference proteome</keyword>
<dbReference type="STRING" id="1715693.PH7735_01373"/>
<dbReference type="InterPro" id="IPR011611">
    <property type="entry name" value="PfkB_dom"/>
</dbReference>
<dbReference type="EMBL" id="CYTW01000001">
    <property type="protein sequence ID" value="CUJ91478.1"/>
    <property type="molecule type" value="Genomic_DNA"/>
</dbReference>
<evidence type="ECO:0000256" key="4">
    <source>
        <dbReference type="ARBA" id="ARBA00022777"/>
    </source>
</evidence>
<dbReference type="InterPro" id="IPR029056">
    <property type="entry name" value="Ribokinase-like"/>
</dbReference>
<dbReference type="PROSITE" id="PS00584">
    <property type="entry name" value="PFKB_KINASES_2"/>
    <property type="match status" value="1"/>
</dbReference>
<dbReference type="RefSeq" id="WP_058310511.1">
    <property type="nucleotide sequence ID" value="NZ_CYTW01000001.1"/>
</dbReference>
<organism evidence="7 8">
    <name type="scientific">Shimia thalassica</name>
    <dbReference type="NCBI Taxonomy" id="1715693"/>
    <lineage>
        <taxon>Bacteria</taxon>
        <taxon>Pseudomonadati</taxon>
        <taxon>Pseudomonadota</taxon>
        <taxon>Alphaproteobacteria</taxon>
        <taxon>Rhodobacterales</taxon>
        <taxon>Roseobacteraceae</taxon>
    </lineage>
</organism>
<dbReference type="Pfam" id="PF00294">
    <property type="entry name" value="PfkB"/>
    <property type="match status" value="1"/>
</dbReference>
<proteinExistence type="inferred from homology"/>
<dbReference type="InterPro" id="IPR050306">
    <property type="entry name" value="PfkB_Carbo_kinase"/>
</dbReference>
<gene>
    <name evidence="7" type="primary">iolC_1</name>
    <name evidence="7" type="ORF">PH7735_01373</name>
</gene>
<dbReference type="GeneID" id="83880429"/>
<dbReference type="SUPFAM" id="SSF53613">
    <property type="entry name" value="Ribokinase-like"/>
    <property type="match status" value="1"/>
</dbReference>
<evidence type="ECO:0000313" key="7">
    <source>
        <dbReference type="EMBL" id="CUJ91478.1"/>
    </source>
</evidence>
<sequence>MILCCGEAVIDLLPKADGTTRAVSGGAAVNTAVALSRLGQSAALFAGLSNDTHGRHIQTTLQTEGVDFNRSPVMDAPCPQAIVDLVDGSPQFTFRDQDSAGRALSFLHMPEIEAAQALVFGGLSLIHRPAAGVFEALMQMAGDSRLILLDVNIRPALIEDQEEDYRKRLDRMMLMADVLKFSDEDLAWLRPDPPEQLLQGRASVVIHTHGANGVTLYSRHGAQHFPAAPVPVKDTVGAGDIFNAGFLASLNTQGCMTPALMAKSEAAVLNRAAAYGIRSATFSVTRHGSDGPTKEELQ</sequence>
<dbReference type="InterPro" id="IPR002173">
    <property type="entry name" value="Carboh/pur_kinase_PfkB_CS"/>
</dbReference>
<evidence type="ECO:0000259" key="6">
    <source>
        <dbReference type="Pfam" id="PF00294"/>
    </source>
</evidence>
<dbReference type="GO" id="GO:0005524">
    <property type="term" value="F:ATP binding"/>
    <property type="evidence" value="ECO:0007669"/>
    <property type="project" value="UniProtKB-KW"/>
</dbReference>
<dbReference type="EC" id="2.7.1.92" evidence="7"/>
<evidence type="ECO:0000256" key="5">
    <source>
        <dbReference type="ARBA" id="ARBA00022840"/>
    </source>
</evidence>
<dbReference type="GO" id="GO:0047590">
    <property type="term" value="F:5-dehydro-2-deoxygluconokinase activity"/>
    <property type="evidence" value="ECO:0007669"/>
    <property type="project" value="UniProtKB-EC"/>
</dbReference>
<dbReference type="PANTHER" id="PTHR43085:SF1">
    <property type="entry name" value="PSEUDOURIDINE KINASE-RELATED"/>
    <property type="match status" value="1"/>
</dbReference>
<evidence type="ECO:0000313" key="8">
    <source>
        <dbReference type="Proteomes" id="UP000051870"/>
    </source>
</evidence>
<dbReference type="AlphaFoldDB" id="A0A0P1I5L6"/>
<keyword evidence="4 7" id="KW-0418">Kinase</keyword>